<proteinExistence type="predicted"/>
<dbReference type="Proteomes" id="UP001576776">
    <property type="component" value="Unassembled WGS sequence"/>
</dbReference>
<accession>A0ABV4YKE3</accession>
<protein>
    <submittedName>
        <fullName evidence="1">Uncharacterized protein</fullName>
    </submittedName>
</protein>
<comment type="caution">
    <text evidence="1">The sequence shown here is derived from an EMBL/GenBank/DDBJ whole genome shotgun (WGS) entry which is preliminary data.</text>
</comment>
<reference evidence="1 2" key="1">
    <citation type="submission" date="2024-09" db="EMBL/GenBank/DDBJ databases">
        <title>Floridaenema gen nov. (Aerosakkonemataceae, Aerosakkonematales ord. nov., Cyanobacteria) from benthic tropical and subtropical fresh waters, with the description of four new species.</title>
        <authorList>
            <person name="Moretto J.A."/>
            <person name="Berthold D.E."/>
            <person name="Lefler F.W."/>
            <person name="Huang I.-S."/>
            <person name="Laughinghouse H. IV."/>
        </authorList>
    </citation>
    <scope>NUCLEOTIDE SEQUENCE [LARGE SCALE GENOMIC DNA]</scope>
    <source>
        <strain evidence="1 2">BLCC-F154</strain>
    </source>
</reference>
<organism evidence="1 2">
    <name type="scientific">Floridaenema fluviatile BLCC-F154</name>
    <dbReference type="NCBI Taxonomy" id="3153640"/>
    <lineage>
        <taxon>Bacteria</taxon>
        <taxon>Bacillati</taxon>
        <taxon>Cyanobacteriota</taxon>
        <taxon>Cyanophyceae</taxon>
        <taxon>Oscillatoriophycideae</taxon>
        <taxon>Aerosakkonematales</taxon>
        <taxon>Aerosakkonemataceae</taxon>
        <taxon>Floridanema</taxon>
        <taxon>Floridanema fluviatile</taxon>
    </lineage>
</organism>
<evidence type="ECO:0000313" key="2">
    <source>
        <dbReference type="Proteomes" id="UP001576776"/>
    </source>
</evidence>
<keyword evidence="2" id="KW-1185">Reference proteome</keyword>
<sequence>MTQSKSAIQLNQILQEDADSVLNWLKTIELKPSSAPEEFNWLGLAEAASFDALEDDRHLPSNSIKWAEVAIEVYDRLAKSANIDTRDSLLNSSMMLRAAMIVKFGAIPDHPVLDLNSILHWFKDSLKMSYSEATTKATNWKKCQIEEIRELRKIKNRLQPISVLAESGKVVLLPEVNLWLSLQKKLP</sequence>
<name>A0ABV4YKE3_9CYAN</name>
<gene>
    <name evidence="1" type="ORF">ACE1B6_28480</name>
</gene>
<dbReference type="EMBL" id="JBHFNS010000094">
    <property type="protein sequence ID" value="MFB2939207.1"/>
    <property type="molecule type" value="Genomic_DNA"/>
</dbReference>
<evidence type="ECO:0000313" key="1">
    <source>
        <dbReference type="EMBL" id="MFB2939207.1"/>
    </source>
</evidence>
<dbReference type="RefSeq" id="WP_413260686.1">
    <property type="nucleotide sequence ID" value="NZ_JBHFNS010000094.1"/>
</dbReference>